<comment type="function">
    <text evidence="8">This protein is part of the stalk that links CF(0) to CF(1). It either transmits conformational changes from CF(0) to CF(1) or is implicated in proton conduction.</text>
</comment>
<evidence type="ECO:0000256" key="7">
    <source>
        <dbReference type="ARBA" id="ARBA00023310"/>
    </source>
</evidence>
<evidence type="ECO:0000256" key="3">
    <source>
        <dbReference type="ARBA" id="ARBA00022781"/>
    </source>
</evidence>
<evidence type="ECO:0000256" key="6">
    <source>
        <dbReference type="ARBA" id="ARBA00023196"/>
    </source>
</evidence>
<dbReference type="HOGENOM" id="CLU_085114_3_0_4"/>
<proteinExistence type="inferred from homology"/>
<dbReference type="Gene3D" id="1.10.520.20">
    <property type="entry name" value="N-terminal domain of the delta subunit of the F1F0-ATP synthase"/>
    <property type="match status" value="1"/>
</dbReference>
<dbReference type="NCBIfam" id="TIGR01145">
    <property type="entry name" value="ATP_synt_delta"/>
    <property type="match status" value="1"/>
</dbReference>
<dbReference type="InterPro" id="IPR000711">
    <property type="entry name" value="ATPase_OSCP/dsu"/>
</dbReference>
<comment type="function">
    <text evidence="8">F(1)F(0) ATP synthase produces ATP from ADP in the presence of a proton or sodium gradient. F-type ATPases consist of two structural domains, F(1) containing the extramembraneous catalytic core and F(0) containing the membrane proton channel, linked together by a central stalk and a peripheral stalk. During catalysis, ATP synthesis in the catalytic domain of F(1) is coupled via a rotary mechanism of the central stalk subunits to proton translocation.</text>
</comment>
<organism evidence="9 10">
    <name type="scientific">Candidatus Methylopumilus planktonicus</name>
    <dbReference type="NCBI Taxonomy" id="1581557"/>
    <lineage>
        <taxon>Bacteria</taxon>
        <taxon>Pseudomonadati</taxon>
        <taxon>Pseudomonadota</taxon>
        <taxon>Betaproteobacteria</taxon>
        <taxon>Nitrosomonadales</taxon>
        <taxon>Methylophilaceae</taxon>
        <taxon>Candidatus Methylopumilus</taxon>
    </lineage>
</organism>
<dbReference type="GO" id="GO:0046933">
    <property type="term" value="F:proton-transporting ATP synthase activity, rotational mechanism"/>
    <property type="evidence" value="ECO:0007669"/>
    <property type="project" value="UniProtKB-UniRule"/>
</dbReference>
<keyword evidence="3 8" id="KW-0375">Hydrogen ion transport</keyword>
<dbReference type="RefSeq" id="WP_046489106.1">
    <property type="nucleotide sequence ID" value="NZ_LN827929.1"/>
</dbReference>
<sequence length="178" mass="19745">MAEISTIARPYAVAAFNLAKEKKSLTEWSEMLEFLAKVSLDESMHAFINDSKVSDEDREKALIKIAGKKLNAYGENLIKLLIEYKRLNVLPQISELFETLKATDEGTLDAEIIVASKPTDKEVDTLVKSLEKKFSKKIDAKVTIDEAIIGGIKVIVGDTVIDASVREQLQNLAYALKS</sequence>
<evidence type="ECO:0000256" key="2">
    <source>
        <dbReference type="ARBA" id="ARBA00022448"/>
    </source>
</evidence>
<dbReference type="Proteomes" id="UP000064007">
    <property type="component" value="Chromosome 1"/>
</dbReference>
<dbReference type="KEGG" id="mbat:BN1208_1395"/>
<keyword evidence="10" id="KW-1185">Reference proteome</keyword>
<dbReference type="PRINTS" id="PR00125">
    <property type="entry name" value="ATPASEDELTA"/>
</dbReference>
<dbReference type="OrthoDB" id="9816221at2"/>
<evidence type="ECO:0000256" key="8">
    <source>
        <dbReference type="HAMAP-Rule" id="MF_01416"/>
    </source>
</evidence>
<name>A0A0D6EX18_9PROT</name>
<keyword evidence="5 8" id="KW-0472">Membrane</keyword>
<evidence type="ECO:0000313" key="9">
    <source>
        <dbReference type="EMBL" id="CEZ20275.1"/>
    </source>
</evidence>
<dbReference type="SUPFAM" id="SSF47928">
    <property type="entry name" value="N-terminal domain of the delta subunit of the F1F0-ATP synthase"/>
    <property type="match status" value="1"/>
</dbReference>
<dbReference type="EMBL" id="LN827929">
    <property type="protein sequence ID" value="CEZ20275.1"/>
    <property type="molecule type" value="Genomic_DNA"/>
</dbReference>
<protein>
    <recommendedName>
        <fullName evidence="8">ATP synthase subunit delta</fullName>
    </recommendedName>
    <alternativeName>
        <fullName evidence="8">ATP synthase F(1) sector subunit delta</fullName>
    </alternativeName>
    <alternativeName>
        <fullName evidence="8">F-type ATPase subunit delta</fullName>
        <shortName evidence="8">F-ATPase subunit delta</shortName>
    </alternativeName>
</protein>
<gene>
    <name evidence="8 9" type="primary">atpH</name>
    <name evidence="9" type="ORF">BN1208_1395</name>
</gene>
<keyword evidence="4 8" id="KW-0406">Ion transport</keyword>
<accession>A0A0D6EX18</accession>
<dbReference type="STRING" id="1581557.BN1208_1395"/>
<dbReference type="GO" id="GO:0045259">
    <property type="term" value="C:proton-transporting ATP synthase complex"/>
    <property type="evidence" value="ECO:0007669"/>
    <property type="project" value="UniProtKB-KW"/>
</dbReference>
<dbReference type="GO" id="GO:0005886">
    <property type="term" value="C:plasma membrane"/>
    <property type="evidence" value="ECO:0007669"/>
    <property type="project" value="UniProtKB-SubCell"/>
</dbReference>
<evidence type="ECO:0000256" key="4">
    <source>
        <dbReference type="ARBA" id="ARBA00023065"/>
    </source>
</evidence>
<evidence type="ECO:0000256" key="1">
    <source>
        <dbReference type="ARBA" id="ARBA00004370"/>
    </source>
</evidence>
<reference evidence="10" key="1">
    <citation type="submission" date="2014-12" db="EMBL/GenBank/DDBJ databases">
        <authorList>
            <person name="Salcher M.M."/>
        </authorList>
    </citation>
    <scope>NUCLEOTIDE SEQUENCE [LARGE SCALE GENOMIC DNA]</scope>
    <source>
        <strain evidence="10">MMS-10A-171</strain>
    </source>
</reference>
<keyword evidence="8" id="KW-1003">Cell membrane</keyword>
<dbReference type="NCBIfam" id="NF004402">
    <property type="entry name" value="PRK05758.2-2"/>
    <property type="match status" value="1"/>
</dbReference>
<keyword evidence="6 8" id="KW-0139">CF(1)</keyword>
<keyword evidence="7 8" id="KW-0066">ATP synthesis</keyword>
<dbReference type="PANTHER" id="PTHR11910">
    <property type="entry name" value="ATP SYNTHASE DELTA CHAIN"/>
    <property type="match status" value="1"/>
</dbReference>
<evidence type="ECO:0000313" key="10">
    <source>
        <dbReference type="Proteomes" id="UP000064007"/>
    </source>
</evidence>
<dbReference type="InterPro" id="IPR026015">
    <property type="entry name" value="ATP_synth_OSCP/delta_N_sf"/>
</dbReference>
<keyword evidence="2 8" id="KW-0813">Transport</keyword>
<comment type="subcellular location">
    <subcellularLocation>
        <location evidence="8">Cell membrane</location>
        <topology evidence="8">Peripheral membrane protein</topology>
    </subcellularLocation>
    <subcellularLocation>
        <location evidence="1">Membrane</location>
    </subcellularLocation>
</comment>
<dbReference type="AlphaFoldDB" id="A0A0D6EX18"/>
<dbReference type="Pfam" id="PF00213">
    <property type="entry name" value="OSCP"/>
    <property type="match status" value="1"/>
</dbReference>
<comment type="similarity">
    <text evidence="8">Belongs to the ATPase delta chain family.</text>
</comment>
<evidence type="ECO:0000256" key="5">
    <source>
        <dbReference type="ARBA" id="ARBA00023136"/>
    </source>
</evidence>
<dbReference type="HAMAP" id="MF_01416">
    <property type="entry name" value="ATP_synth_delta_bact"/>
    <property type="match status" value="1"/>
</dbReference>